<evidence type="ECO:0000313" key="2">
    <source>
        <dbReference type="Proteomes" id="UP000503447"/>
    </source>
</evidence>
<proteinExistence type="predicted"/>
<dbReference type="SUPFAM" id="SSF47240">
    <property type="entry name" value="Ferritin-like"/>
    <property type="match status" value="1"/>
</dbReference>
<dbReference type="RefSeq" id="WP_171473095.1">
    <property type="nucleotide sequence ID" value="NZ_CP053452.2"/>
</dbReference>
<dbReference type="InterPro" id="IPR012347">
    <property type="entry name" value="Ferritin-like"/>
</dbReference>
<dbReference type="Pfam" id="PF05974">
    <property type="entry name" value="DUF892"/>
    <property type="match status" value="1"/>
</dbReference>
<dbReference type="InterPro" id="IPR047114">
    <property type="entry name" value="YciF"/>
</dbReference>
<dbReference type="KEGG" id="ftj:FTUN_5362"/>
<dbReference type="InterPro" id="IPR010287">
    <property type="entry name" value="DUF892_YciF-like"/>
</dbReference>
<dbReference type="Proteomes" id="UP000503447">
    <property type="component" value="Chromosome"/>
</dbReference>
<reference evidence="2" key="1">
    <citation type="submission" date="2020-05" db="EMBL/GenBank/DDBJ databases">
        <title>Frigoriglobus tundricola gen. nov., sp. nov., a psychrotolerant cellulolytic planctomycete of the family Gemmataceae with two divergent copies of 16S rRNA gene.</title>
        <authorList>
            <person name="Kulichevskaya I.S."/>
            <person name="Ivanova A.A."/>
            <person name="Naumoff D.G."/>
            <person name="Beletsky A.V."/>
            <person name="Rijpstra W.I.C."/>
            <person name="Sinninghe Damste J.S."/>
            <person name="Mardanov A.V."/>
            <person name="Ravin N.V."/>
            <person name="Dedysh S.N."/>
        </authorList>
    </citation>
    <scope>NUCLEOTIDE SEQUENCE [LARGE SCALE GENOMIC DNA]</scope>
    <source>
        <strain evidence="2">PL17</strain>
    </source>
</reference>
<dbReference type="Gene3D" id="1.20.1260.10">
    <property type="match status" value="1"/>
</dbReference>
<evidence type="ECO:0000313" key="1">
    <source>
        <dbReference type="EMBL" id="QJW97782.1"/>
    </source>
</evidence>
<keyword evidence="2" id="KW-1185">Reference proteome</keyword>
<organism evidence="1 2">
    <name type="scientific">Frigoriglobus tundricola</name>
    <dbReference type="NCBI Taxonomy" id="2774151"/>
    <lineage>
        <taxon>Bacteria</taxon>
        <taxon>Pseudomonadati</taxon>
        <taxon>Planctomycetota</taxon>
        <taxon>Planctomycetia</taxon>
        <taxon>Gemmatales</taxon>
        <taxon>Gemmataceae</taxon>
        <taxon>Frigoriglobus</taxon>
    </lineage>
</organism>
<sequence length="169" mass="17899">MTLNSLRDVLTESVRDLYSTENQLVKALPRMARAAAAPELKSVFTEHLAETKEQVKRLGQACALLGVKPKGKTCHAMKGLIAEGAEIIAARGEPAPKDAALISAAQKIEHYEIAAYGAARTFAALLGEDEVAELLQATLDEEAAADENLTAIAEGVVNLDAAGDDDEDE</sequence>
<dbReference type="PANTHER" id="PTHR30565:SF9">
    <property type="entry name" value="PROTEIN YCIF"/>
    <property type="match status" value="1"/>
</dbReference>
<dbReference type="EMBL" id="CP053452">
    <property type="protein sequence ID" value="QJW97782.1"/>
    <property type="molecule type" value="Genomic_DNA"/>
</dbReference>
<dbReference type="CDD" id="cd07909">
    <property type="entry name" value="YciF"/>
    <property type="match status" value="1"/>
</dbReference>
<dbReference type="AlphaFoldDB" id="A0A6M5YXU7"/>
<dbReference type="InterPro" id="IPR009078">
    <property type="entry name" value="Ferritin-like_SF"/>
</dbReference>
<accession>A0A6M5YXU7</accession>
<name>A0A6M5YXU7_9BACT</name>
<gene>
    <name evidence="1" type="ORF">FTUN_5362</name>
</gene>
<dbReference type="PANTHER" id="PTHR30565">
    <property type="entry name" value="PROTEIN YCIF"/>
    <property type="match status" value="1"/>
</dbReference>
<protein>
    <submittedName>
        <fullName evidence="1">Stress response diiron-containing protein YciF</fullName>
    </submittedName>
</protein>